<feature type="domain" description="4Fe-4S Mo/W bis-MGD-type" evidence="12">
    <location>
        <begin position="82"/>
        <end position="138"/>
    </location>
</feature>
<comment type="similarity">
    <text evidence="4">Belongs to the prokaryotic molybdopterin-containing oxidoreductase family.</text>
</comment>
<evidence type="ECO:0000256" key="11">
    <source>
        <dbReference type="ARBA" id="ARBA00023014"/>
    </source>
</evidence>
<dbReference type="InterPro" id="IPR006656">
    <property type="entry name" value="Mopterin_OxRdtase"/>
</dbReference>
<protein>
    <submittedName>
        <fullName evidence="13">Formate dehydrogenase</fullName>
    </submittedName>
</protein>
<evidence type="ECO:0000256" key="6">
    <source>
        <dbReference type="ARBA" id="ARBA00022505"/>
    </source>
</evidence>
<dbReference type="PROSITE" id="PS51669">
    <property type="entry name" value="4FE4S_MOW_BIS_MGD"/>
    <property type="match status" value="1"/>
</dbReference>
<dbReference type="Gene3D" id="2.20.25.90">
    <property type="entry name" value="ADC-like domains"/>
    <property type="match status" value="1"/>
</dbReference>
<dbReference type="KEGG" id="ati:AL072_23925"/>
<name>A0AAC8W358_9PROT</name>
<reference evidence="14" key="1">
    <citation type="submission" date="2015-08" db="EMBL/GenBank/DDBJ databases">
        <title>Complete Genome Sequence of Azospirillum thiophilum BV-S.</title>
        <authorList>
            <person name="Fomenkov A."/>
            <person name="Vincze T."/>
            <person name="Grabovich M."/>
            <person name="Dubinina G."/>
            <person name="Orlova M."/>
            <person name="Belousova E."/>
            <person name="Roberts R.J."/>
        </authorList>
    </citation>
    <scope>NUCLEOTIDE SEQUENCE [LARGE SCALE GENOMIC DNA]</scope>
    <source>
        <strain evidence="14">BV-S</strain>
    </source>
</reference>
<dbReference type="GO" id="GO:0043546">
    <property type="term" value="F:molybdopterin cofactor binding"/>
    <property type="evidence" value="ECO:0007669"/>
    <property type="project" value="InterPro"/>
</dbReference>
<evidence type="ECO:0000313" key="14">
    <source>
        <dbReference type="Proteomes" id="UP000069935"/>
    </source>
</evidence>
<dbReference type="GO" id="GO:0016491">
    <property type="term" value="F:oxidoreductase activity"/>
    <property type="evidence" value="ECO:0007669"/>
    <property type="project" value="UniProtKB-KW"/>
</dbReference>
<comment type="subcellular location">
    <subcellularLocation>
        <location evidence="3">Cell envelope</location>
    </subcellularLocation>
</comment>
<evidence type="ECO:0000256" key="3">
    <source>
        <dbReference type="ARBA" id="ARBA00004196"/>
    </source>
</evidence>
<comment type="cofactor">
    <cofactor evidence="1">
        <name>Mo-bis(molybdopterin guanine dinucleotide)</name>
        <dbReference type="ChEBI" id="CHEBI:60539"/>
    </cofactor>
</comment>
<dbReference type="Proteomes" id="UP000069935">
    <property type="component" value="Chromosome 4"/>
</dbReference>
<evidence type="ECO:0000256" key="1">
    <source>
        <dbReference type="ARBA" id="ARBA00001942"/>
    </source>
</evidence>
<dbReference type="GO" id="GO:0009055">
    <property type="term" value="F:electron transfer activity"/>
    <property type="evidence" value="ECO:0007669"/>
    <property type="project" value="TreeGrafter"/>
</dbReference>
<dbReference type="CDD" id="cd02792">
    <property type="entry name" value="MopB_CT_Formate-Dh-Na-like"/>
    <property type="match status" value="1"/>
</dbReference>
<dbReference type="PROSITE" id="PS51318">
    <property type="entry name" value="TAT"/>
    <property type="match status" value="1"/>
</dbReference>
<dbReference type="SMART" id="SM00926">
    <property type="entry name" value="Molybdop_Fe4S4"/>
    <property type="match status" value="1"/>
</dbReference>
<dbReference type="Gene3D" id="2.40.40.20">
    <property type="match status" value="1"/>
</dbReference>
<dbReference type="PANTHER" id="PTHR43598:SF1">
    <property type="entry name" value="FORMATE DEHYDROGENASE-O MAJOR SUBUNIT"/>
    <property type="match status" value="1"/>
</dbReference>
<evidence type="ECO:0000256" key="2">
    <source>
        <dbReference type="ARBA" id="ARBA00001966"/>
    </source>
</evidence>
<comment type="cofactor">
    <cofactor evidence="2">
        <name>[4Fe-4S] cluster</name>
        <dbReference type="ChEBI" id="CHEBI:49883"/>
    </cofactor>
</comment>
<dbReference type="InterPro" id="IPR006657">
    <property type="entry name" value="MoPterin_dinucl-bd_dom"/>
</dbReference>
<evidence type="ECO:0000256" key="8">
    <source>
        <dbReference type="ARBA" id="ARBA00022729"/>
    </source>
</evidence>
<evidence type="ECO:0000256" key="10">
    <source>
        <dbReference type="ARBA" id="ARBA00023004"/>
    </source>
</evidence>
<dbReference type="InterPro" id="IPR027467">
    <property type="entry name" value="MopterinOxRdtase_cofactor_BS"/>
</dbReference>
<evidence type="ECO:0000256" key="7">
    <source>
        <dbReference type="ARBA" id="ARBA00022723"/>
    </source>
</evidence>
<evidence type="ECO:0000313" key="13">
    <source>
        <dbReference type="EMBL" id="ALG74060.1"/>
    </source>
</evidence>
<sequence>MLVKRSPNATGKGSGNAFAKASRTARSGLAGALADSLEPGVSRRAFLRRSGIAAGGIAAVGALPGAMIRKAEAGPILPNVELVTRKNVCTHCSVGCTVIAEVQNGVWVGQEPGWESPISQGTHCAKGASVRELTKGTRRVKYPLKLVDGVWQRIGWDQAIEEIGDRLLEIRKASGPDAVFWLGSAKFSNEGAYLYRKLAAFWGTNNVDHQARICHSTTVAGVANTWGYGAMTNSYNDIQNSKALVIVGGNPAEAHPVSMQHMLRGKEHNRAPFIVIDPRFTRTAAHATEYVRIRPGTDIPIAWGLLWHIFENGWEDKEYIRQRVYGMDEIRAEVKKWTPEEVERVTGVPGTQLRRVAEALAKNKPSTVIWCMGVTQHTVGTANVRALSILQLALGNIGVAGGGANIYRGHCNVQGATDFGLDVTTLPAYYGLAEGAWKHFARVWDVGYDDLKGRFASKDLMEAKGIPTTRWFDAVLAKPNEIDQPSPLRAMMCFGHGGNTVTRMPEMLKGLEKLSLLVVADPHPTTFAAIKERRNGTYILPACTQFETDGSRTCSNRSMQWGERVVEPIFESKDDYTIMYLLARKLGFADEMFKHITVEETRPVPEDILREMNRGCLSIGATGQSPERLKMHMKHQADFDKITMRASAGPCAGDYYGLPWPSWGHPELKHPGSAVLYDTSKHVMDGGGVFRARFGVERNGVSLLADGSYSKGSEIEDGYPEFTMAVLRKLGWDKDLTPEEMRVIQAIGGGAGSAEIDNVSWQTDLSMGIIRVALKHGCVPHGNAKARAVAWNLPDPVPVHREPIYSPRPDLVKAFPAIEDRRDFRLVQLARSLQFKVADSDLRQRFPMVLTSGRLVEYEGGGEETRSNPWLAELQQSMFAEINSKDAERLGIKDGAWIWVYGPEDGGKAKVKALVTERVGSGTVFMPFHFSGVWQGESLRDNYPPDTDPIVLGEPVNGVTTYGYDPVTFMQETKVTLCRVEPA</sequence>
<dbReference type="GO" id="GO:0051539">
    <property type="term" value="F:4 iron, 4 sulfur cluster binding"/>
    <property type="evidence" value="ECO:0007669"/>
    <property type="project" value="UniProtKB-KW"/>
</dbReference>
<accession>A0AAC8W358</accession>
<dbReference type="SUPFAM" id="SSF53706">
    <property type="entry name" value="Formate dehydrogenase/DMSO reductase, domains 1-3"/>
    <property type="match status" value="1"/>
</dbReference>
<keyword evidence="7" id="KW-0479">Metal-binding</keyword>
<dbReference type="InterPro" id="IPR009010">
    <property type="entry name" value="Asp_de-COase-like_dom_sf"/>
</dbReference>
<organism evidence="13 14">
    <name type="scientific">Azospirillum thiophilum</name>
    <dbReference type="NCBI Taxonomy" id="528244"/>
    <lineage>
        <taxon>Bacteria</taxon>
        <taxon>Pseudomonadati</taxon>
        <taxon>Pseudomonadota</taxon>
        <taxon>Alphaproteobacteria</taxon>
        <taxon>Rhodospirillales</taxon>
        <taxon>Azospirillaceae</taxon>
        <taxon>Azospirillum</taxon>
    </lineage>
</organism>
<dbReference type="Pfam" id="PF04879">
    <property type="entry name" value="Molybdop_Fe4S4"/>
    <property type="match status" value="1"/>
</dbReference>
<evidence type="ECO:0000256" key="9">
    <source>
        <dbReference type="ARBA" id="ARBA00023002"/>
    </source>
</evidence>
<evidence type="ECO:0000256" key="5">
    <source>
        <dbReference type="ARBA" id="ARBA00022485"/>
    </source>
</evidence>
<dbReference type="RefSeq" id="WP_045583623.1">
    <property type="nucleotide sequence ID" value="NZ_CP012404.1"/>
</dbReference>
<dbReference type="GO" id="GO:0030151">
    <property type="term" value="F:molybdenum ion binding"/>
    <property type="evidence" value="ECO:0007669"/>
    <property type="project" value="TreeGrafter"/>
</dbReference>
<keyword evidence="11" id="KW-0411">Iron-sulfur</keyword>
<dbReference type="Gene3D" id="3.40.50.740">
    <property type="match status" value="1"/>
</dbReference>
<dbReference type="FunFam" id="2.40.40.20:FF:000013">
    <property type="entry name" value="Dimethyl sulfoxide reductase subunit A"/>
    <property type="match status" value="1"/>
</dbReference>
<keyword evidence="9" id="KW-0560">Oxidoreductase</keyword>
<dbReference type="GO" id="GO:0030313">
    <property type="term" value="C:cell envelope"/>
    <property type="evidence" value="ECO:0007669"/>
    <property type="project" value="UniProtKB-SubCell"/>
</dbReference>
<dbReference type="InterPro" id="IPR006311">
    <property type="entry name" value="TAT_signal"/>
</dbReference>
<keyword evidence="10" id="KW-0408">Iron</keyword>
<dbReference type="Pfam" id="PF00384">
    <property type="entry name" value="Molybdopterin"/>
    <property type="match status" value="1"/>
</dbReference>
<proteinExistence type="inferred from homology"/>
<dbReference type="AlphaFoldDB" id="A0AAC8W358"/>
<dbReference type="EMBL" id="CP012404">
    <property type="protein sequence ID" value="ALG74060.1"/>
    <property type="molecule type" value="Genomic_DNA"/>
</dbReference>
<dbReference type="SUPFAM" id="SSF50692">
    <property type="entry name" value="ADC-like"/>
    <property type="match status" value="1"/>
</dbReference>
<evidence type="ECO:0000256" key="4">
    <source>
        <dbReference type="ARBA" id="ARBA00010312"/>
    </source>
</evidence>
<keyword evidence="6" id="KW-0500">Molybdenum</keyword>
<dbReference type="PANTHER" id="PTHR43598">
    <property type="entry name" value="TUNGSTEN-CONTAINING FORMYLMETHANOFURAN DEHYDROGENASE 2 SUBUNIT B"/>
    <property type="match status" value="1"/>
</dbReference>
<reference evidence="13 14" key="2">
    <citation type="journal article" date="2016" name="Genome Announc.">
        <title>Complete Genome Sequence of a Strain of Azospirillum thiophilum Isolated from a Sulfide Spring.</title>
        <authorList>
            <person name="Fomenkov A."/>
            <person name="Vincze T."/>
            <person name="Grabovich M."/>
            <person name="Anton B.P."/>
            <person name="Dubinina G."/>
            <person name="Orlova M."/>
            <person name="Belousova E."/>
            <person name="Roberts R.J."/>
        </authorList>
    </citation>
    <scope>NUCLEOTIDE SEQUENCE [LARGE SCALE GENOMIC DNA]</scope>
    <source>
        <strain evidence="13 14">BV-S</strain>
    </source>
</reference>
<keyword evidence="8" id="KW-0732">Signal</keyword>
<gene>
    <name evidence="13" type="ORF">AL072_23925</name>
</gene>
<dbReference type="Gene3D" id="3.40.228.10">
    <property type="entry name" value="Dimethylsulfoxide Reductase, domain 2"/>
    <property type="match status" value="1"/>
</dbReference>
<dbReference type="PROSITE" id="PS00551">
    <property type="entry name" value="MOLYBDOPTERIN_PROK_1"/>
    <property type="match status" value="1"/>
</dbReference>
<keyword evidence="5" id="KW-0004">4Fe-4S</keyword>
<dbReference type="FunFam" id="2.20.25.90:FF:000006">
    <property type="entry name" value="Formate dehydrogenase alpha subunit"/>
    <property type="match status" value="1"/>
</dbReference>
<dbReference type="PIRSF" id="PIRSF036643">
    <property type="entry name" value="FDH_alpha"/>
    <property type="match status" value="1"/>
</dbReference>
<dbReference type="InterPro" id="IPR006963">
    <property type="entry name" value="Mopterin_OxRdtase_4Fe-4S_dom"/>
</dbReference>
<dbReference type="GO" id="GO:0009061">
    <property type="term" value="P:anaerobic respiration"/>
    <property type="evidence" value="ECO:0007669"/>
    <property type="project" value="TreeGrafter"/>
</dbReference>
<dbReference type="Pfam" id="PF01568">
    <property type="entry name" value="Molydop_binding"/>
    <property type="match status" value="1"/>
</dbReference>
<dbReference type="FunFam" id="3.40.228.10:FF:000002">
    <property type="entry name" value="Formate dehydrogenase subunit alpha"/>
    <property type="match status" value="1"/>
</dbReference>
<keyword evidence="14" id="KW-1185">Reference proteome</keyword>
<evidence type="ECO:0000259" key="12">
    <source>
        <dbReference type="PROSITE" id="PS51669"/>
    </source>
</evidence>